<dbReference type="Proteomes" id="UP000694414">
    <property type="component" value="Unplaced"/>
</dbReference>
<dbReference type="InterPro" id="IPR013783">
    <property type="entry name" value="Ig-like_fold"/>
</dbReference>
<dbReference type="SUPFAM" id="SSF48726">
    <property type="entry name" value="Immunoglobulin"/>
    <property type="match status" value="1"/>
</dbReference>
<dbReference type="PROSITE" id="PS50835">
    <property type="entry name" value="IG_LIKE"/>
    <property type="match status" value="1"/>
</dbReference>
<sequence>PAPKCAWRQRGSRGGWWWRRRAQCPPTLSVATAVLRESPGPDGWAGSGLRSLNLCPSCVSPEPKAVFAKEQPERSQVQAEAGASATLSCEVAQAQTEVTWYKDGKQLSPSSQVRVEAKGKQRRLVVAQAGRADAGEYSCEAGGQRVSFRLDVTGGCPGGMTSACPGGRVSPVSSCPA</sequence>
<reference evidence="6" key="1">
    <citation type="submission" date="2025-08" db="UniProtKB">
        <authorList>
            <consortium name="Ensembl"/>
        </authorList>
    </citation>
    <scope>IDENTIFICATION</scope>
</reference>
<name>A0A8C8ZVH9_PROSS</name>
<protein>
    <recommendedName>
        <fullName evidence="5">Ig-like domain-containing protein</fullName>
    </recommendedName>
</protein>
<dbReference type="InterPro" id="IPR013098">
    <property type="entry name" value="Ig_I-set"/>
</dbReference>
<evidence type="ECO:0000259" key="5">
    <source>
        <dbReference type="PROSITE" id="PS50835"/>
    </source>
</evidence>
<dbReference type="InterPro" id="IPR003598">
    <property type="entry name" value="Ig_sub2"/>
</dbReference>
<dbReference type="InterPro" id="IPR003599">
    <property type="entry name" value="Ig_sub"/>
</dbReference>
<keyword evidence="2" id="KW-0963">Cytoplasm</keyword>
<dbReference type="InterPro" id="IPR036179">
    <property type="entry name" value="Ig-like_dom_sf"/>
</dbReference>
<dbReference type="PANTHER" id="PTHR35971:SF4">
    <property type="entry name" value="OBSCURIN"/>
    <property type="match status" value="1"/>
</dbReference>
<dbReference type="InterPro" id="IPR052385">
    <property type="entry name" value="Obscurin/Obscurin-like_Reg"/>
</dbReference>
<feature type="domain" description="Ig-like" evidence="5">
    <location>
        <begin position="63"/>
        <end position="151"/>
    </location>
</feature>
<keyword evidence="4" id="KW-1015">Disulfide bond</keyword>
<accession>A0A8C8ZVH9</accession>
<evidence type="ECO:0000256" key="3">
    <source>
        <dbReference type="ARBA" id="ARBA00022553"/>
    </source>
</evidence>
<dbReference type="Ensembl" id="ENSPSMT00000021780.1">
    <property type="protein sequence ID" value="ENSPSMP00000018793.1"/>
    <property type="gene ID" value="ENSPSMG00000013283.1"/>
</dbReference>
<dbReference type="PANTHER" id="PTHR35971">
    <property type="entry name" value="SI:DKEY-31G6.6"/>
    <property type="match status" value="1"/>
</dbReference>
<reference evidence="6" key="2">
    <citation type="submission" date="2025-09" db="UniProtKB">
        <authorList>
            <consortium name="Ensembl"/>
        </authorList>
    </citation>
    <scope>IDENTIFICATION</scope>
</reference>
<dbReference type="GeneTree" id="ENSGT00940000154756"/>
<evidence type="ECO:0000256" key="1">
    <source>
        <dbReference type="ARBA" id="ARBA00004496"/>
    </source>
</evidence>
<keyword evidence="3" id="KW-0597">Phosphoprotein</keyword>
<keyword evidence="7" id="KW-1185">Reference proteome</keyword>
<evidence type="ECO:0000256" key="2">
    <source>
        <dbReference type="ARBA" id="ARBA00022490"/>
    </source>
</evidence>
<dbReference type="GO" id="GO:0005737">
    <property type="term" value="C:cytoplasm"/>
    <property type="evidence" value="ECO:0007669"/>
    <property type="project" value="UniProtKB-SubCell"/>
</dbReference>
<dbReference type="Gene3D" id="2.60.40.10">
    <property type="entry name" value="Immunoglobulins"/>
    <property type="match status" value="1"/>
</dbReference>
<evidence type="ECO:0000313" key="7">
    <source>
        <dbReference type="Proteomes" id="UP000694414"/>
    </source>
</evidence>
<comment type="subcellular location">
    <subcellularLocation>
        <location evidence="1">Cytoplasm</location>
    </subcellularLocation>
</comment>
<organism evidence="6 7">
    <name type="scientific">Prolemur simus</name>
    <name type="common">Greater bamboo lemur</name>
    <name type="synonym">Hapalemur simus</name>
    <dbReference type="NCBI Taxonomy" id="1328070"/>
    <lineage>
        <taxon>Eukaryota</taxon>
        <taxon>Metazoa</taxon>
        <taxon>Chordata</taxon>
        <taxon>Craniata</taxon>
        <taxon>Vertebrata</taxon>
        <taxon>Euteleostomi</taxon>
        <taxon>Mammalia</taxon>
        <taxon>Eutheria</taxon>
        <taxon>Euarchontoglires</taxon>
        <taxon>Primates</taxon>
        <taxon>Strepsirrhini</taxon>
        <taxon>Lemuriformes</taxon>
        <taxon>Lemuridae</taxon>
        <taxon>Prolemur</taxon>
    </lineage>
</organism>
<dbReference type="SMART" id="SM00409">
    <property type="entry name" value="IG"/>
    <property type="match status" value="1"/>
</dbReference>
<evidence type="ECO:0000313" key="6">
    <source>
        <dbReference type="Ensembl" id="ENSPSMP00000018793.1"/>
    </source>
</evidence>
<dbReference type="SMART" id="SM00408">
    <property type="entry name" value="IGc2"/>
    <property type="match status" value="1"/>
</dbReference>
<evidence type="ECO:0000256" key="4">
    <source>
        <dbReference type="ARBA" id="ARBA00023157"/>
    </source>
</evidence>
<dbReference type="FunFam" id="2.60.40.10:FF:000075">
    <property type="entry name" value="Obscurin, cytoskeletal calmodulin and titin-interacting RhoGEF"/>
    <property type="match status" value="1"/>
</dbReference>
<dbReference type="AlphaFoldDB" id="A0A8C8ZVH9"/>
<proteinExistence type="predicted"/>
<dbReference type="InterPro" id="IPR007110">
    <property type="entry name" value="Ig-like_dom"/>
</dbReference>
<dbReference type="Pfam" id="PF07679">
    <property type="entry name" value="I-set"/>
    <property type="match status" value="1"/>
</dbReference>